<dbReference type="EMBL" id="CT868396">
    <property type="protein sequence ID" value="CAK81263.1"/>
    <property type="molecule type" value="Genomic_DNA"/>
</dbReference>
<dbReference type="GO" id="GO:0004930">
    <property type="term" value="F:G protein-coupled receptor activity"/>
    <property type="evidence" value="ECO:0000318"/>
    <property type="project" value="GO_Central"/>
</dbReference>
<evidence type="ECO:0000256" key="4">
    <source>
        <dbReference type="ARBA" id="ARBA00023136"/>
    </source>
</evidence>
<dbReference type="Proteomes" id="UP000000600">
    <property type="component" value="Unassembled WGS sequence"/>
</dbReference>
<keyword evidence="7" id="KW-1185">Reference proteome</keyword>
<dbReference type="GO" id="GO:0007189">
    <property type="term" value="P:adenylate cyclase-activating G protein-coupled receptor signaling pathway"/>
    <property type="evidence" value="ECO:0000318"/>
    <property type="project" value="GO_Central"/>
</dbReference>
<keyword evidence="3 5" id="KW-1133">Transmembrane helix</keyword>
<dbReference type="GO" id="GO:0005886">
    <property type="term" value="C:plasma membrane"/>
    <property type="evidence" value="ECO:0000318"/>
    <property type="project" value="GO_Central"/>
</dbReference>
<evidence type="ECO:0000256" key="3">
    <source>
        <dbReference type="ARBA" id="ARBA00022989"/>
    </source>
</evidence>
<dbReference type="GeneID" id="5034445"/>
<feature type="transmembrane region" description="Helical" evidence="5">
    <location>
        <begin position="103"/>
        <end position="121"/>
    </location>
</feature>
<evidence type="ECO:0008006" key="8">
    <source>
        <dbReference type="Google" id="ProtNLM"/>
    </source>
</evidence>
<feature type="transmembrane region" description="Helical" evidence="5">
    <location>
        <begin position="6"/>
        <end position="27"/>
    </location>
</feature>
<dbReference type="AlphaFoldDB" id="A0DDZ6"/>
<comment type="subcellular location">
    <subcellularLocation>
        <location evidence="1">Membrane</location>
        <topology evidence="1">Multi-pass membrane protein</topology>
    </subcellularLocation>
</comment>
<dbReference type="SUPFAM" id="SSF81321">
    <property type="entry name" value="Family A G protein-coupled receptor-like"/>
    <property type="match status" value="1"/>
</dbReference>
<evidence type="ECO:0000313" key="7">
    <source>
        <dbReference type="Proteomes" id="UP000000600"/>
    </source>
</evidence>
<keyword evidence="4 5" id="KW-0472">Membrane</keyword>
<sequence>MDQLIQIKVICSSISLFSSTTVALLFLSNPKLRTPTFRLVLQLQIADALFALASIINSNDDSNGLCVFQAFLVNYSRESSIVWIGIFAYNMCATIVDNQELPGLLKFYVVAIGIPFILSAYPFAWDAYGLNYSMCWLLPDSIALMVVDYLVLCIGILFYIIYFYIKIYNFLYNVTEMKSYKLFLYPLSFLLTQIWTMIDIFQKYDQYSTVLCIQRCSSGICESLRFHKFSGLWVDSSSPRDYQGFLLINQSEGEAGNADSDSMYLSLRMKQRISTHPDNNHLLCLWDLTLEHLVTLVYRMANSINN</sequence>
<gene>
    <name evidence="6" type="ORF">GSPATT00016105001</name>
</gene>
<feature type="transmembrane region" description="Helical" evidence="5">
    <location>
        <begin position="141"/>
        <end position="162"/>
    </location>
</feature>
<feature type="transmembrane region" description="Helical" evidence="5">
    <location>
        <begin position="39"/>
        <end position="59"/>
    </location>
</feature>
<dbReference type="Gene3D" id="1.20.1070.10">
    <property type="entry name" value="Rhodopsin 7-helix transmembrane proteins"/>
    <property type="match status" value="1"/>
</dbReference>
<proteinExistence type="predicted"/>
<dbReference type="PANTHER" id="PTHR23112:SF0">
    <property type="entry name" value="TRANSMEMBRANE PROTEIN 116"/>
    <property type="match status" value="1"/>
</dbReference>
<dbReference type="RefSeq" id="XP_001448660.1">
    <property type="nucleotide sequence ID" value="XM_001448623.1"/>
</dbReference>
<dbReference type="PANTHER" id="PTHR23112">
    <property type="entry name" value="G PROTEIN-COUPLED RECEPTOR 157-RELATED"/>
    <property type="match status" value="1"/>
</dbReference>
<feature type="transmembrane region" description="Helical" evidence="5">
    <location>
        <begin position="182"/>
        <end position="201"/>
    </location>
</feature>
<evidence type="ECO:0000256" key="1">
    <source>
        <dbReference type="ARBA" id="ARBA00004141"/>
    </source>
</evidence>
<keyword evidence="2 5" id="KW-0812">Transmembrane</keyword>
<evidence type="ECO:0000313" key="6">
    <source>
        <dbReference type="EMBL" id="CAK81263.1"/>
    </source>
</evidence>
<evidence type="ECO:0000256" key="2">
    <source>
        <dbReference type="ARBA" id="ARBA00022692"/>
    </source>
</evidence>
<feature type="transmembrane region" description="Helical" evidence="5">
    <location>
        <begin position="79"/>
        <end position="96"/>
    </location>
</feature>
<dbReference type="InParanoid" id="A0DDZ6"/>
<reference evidence="6 7" key="1">
    <citation type="journal article" date="2006" name="Nature">
        <title>Global trends of whole-genome duplications revealed by the ciliate Paramecium tetraurelia.</title>
        <authorList>
            <consortium name="Genoscope"/>
            <person name="Aury J.-M."/>
            <person name="Jaillon O."/>
            <person name="Duret L."/>
            <person name="Noel B."/>
            <person name="Jubin C."/>
            <person name="Porcel B.M."/>
            <person name="Segurens B."/>
            <person name="Daubin V."/>
            <person name="Anthouard V."/>
            <person name="Aiach N."/>
            <person name="Arnaiz O."/>
            <person name="Billaut A."/>
            <person name="Beisson J."/>
            <person name="Blanc I."/>
            <person name="Bouhouche K."/>
            <person name="Camara F."/>
            <person name="Duharcourt S."/>
            <person name="Guigo R."/>
            <person name="Gogendeau D."/>
            <person name="Katinka M."/>
            <person name="Keller A.-M."/>
            <person name="Kissmehl R."/>
            <person name="Klotz C."/>
            <person name="Koll F."/>
            <person name="Le Moue A."/>
            <person name="Lepere C."/>
            <person name="Malinsky S."/>
            <person name="Nowacki M."/>
            <person name="Nowak J.K."/>
            <person name="Plattner H."/>
            <person name="Poulain J."/>
            <person name="Ruiz F."/>
            <person name="Serrano V."/>
            <person name="Zagulski M."/>
            <person name="Dessen P."/>
            <person name="Betermier M."/>
            <person name="Weissenbach J."/>
            <person name="Scarpelli C."/>
            <person name="Schachter V."/>
            <person name="Sperling L."/>
            <person name="Meyer E."/>
            <person name="Cohen J."/>
            <person name="Wincker P."/>
        </authorList>
    </citation>
    <scope>NUCLEOTIDE SEQUENCE [LARGE SCALE GENOMIC DNA]</scope>
    <source>
        <strain evidence="6 7">Stock d4-2</strain>
    </source>
</reference>
<name>A0DDZ6_PARTE</name>
<dbReference type="OMA" id="CATIVDN"/>
<evidence type="ECO:0000256" key="5">
    <source>
        <dbReference type="SAM" id="Phobius"/>
    </source>
</evidence>
<accession>A0DDZ6</accession>
<dbReference type="OrthoDB" id="300939at2759"/>
<dbReference type="KEGG" id="ptm:GSPATT00016105001"/>
<dbReference type="HOGENOM" id="CLU_910480_0_0_1"/>
<organism evidence="6 7">
    <name type="scientific">Paramecium tetraurelia</name>
    <dbReference type="NCBI Taxonomy" id="5888"/>
    <lineage>
        <taxon>Eukaryota</taxon>
        <taxon>Sar</taxon>
        <taxon>Alveolata</taxon>
        <taxon>Ciliophora</taxon>
        <taxon>Intramacronucleata</taxon>
        <taxon>Oligohymenophorea</taxon>
        <taxon>Peniculida</taxon>
        <taxon>Parameciidae</taxon>
        <taxon>Paramecium</taxon>
    </lineage>
</organism>
<protein>
    <recommendedName>
        <fullName evidence="8">G-protein coupled receptors family 2 profile 2 domain-containing protein</fullName>
    </recommendedName>
</protein>